<protein>
    <submittedName>
        <fullName evidence="1">Putative secreted protein</fullName>
    </submittedName>
</protein>
<name>A0A2M4DQD0_ANODA</name>
<evidence type="ECO:0000313" key="1">
    <source>
        <dbReference type="EMBL" id="MBW79719.1"/>
    </source>
</evidence>
<dbReference type="AlphaFoldDB" id="A0A2M4DQD0"/>
<accession>A0A2M4DQD0</accession>
<sequence>MVRFVSGGACVAVLGARLTAGRENVMFIAGDPLWRILESAGNVGLRWLTKSDGNYAACAIIPIFRNMPSAVADWTMSNLDSIAPQTCSCTFGLA</sequence>
<reference evidence="1" key="1">
    <citation type="submission" date="2018-01" db="EMBL/GenBank/DDBJ databases">
        <title>An insight into the sialome of Amazonian anophelines.</title>
        <authorList>
            <person name="Ribeiro J.M."/>
            <person name="Scarpassa V."/>
            <person name="Calvo E."/>
        </authorList>
    </citation>
    <scope>NUCLEOTIDE SEQUENCE</scope>
</reference>
<dbReference type="EMBL" id="GGFL01015541">
    <property type="protein sequence ID" value="MBW79719.1"/>
    <property type="molecule type" value="Transcribed_RNA"/>
</dbReference>
<organism evidence="1">
    <name type="scientific">Anopheles darlingi</name>
    <name type="common">Mosquito</name>
    <dbReference type="NCBI Taxonomy" id="43151"/>
    <lineage>
        <taxon>Eukaryota</taxon>
        <taxon>Metazoa</taxon>
        <taxon>Ecdysozoa</taxon>
        <taxon>Arthropoda</taxon>
        <taxon>Hexapoda</taxon>
        <taxon>Insecta</taxon>
        <taxon>Pterygota</taxon>
        <taxon>Neoptera</taxon>
        <taxon>Endopterygota</taxon>
        <taxon>Diptera</taxon>
        <taxon>Nematocera</taxon>
        <taxon>Culicoidea</taxon>
        <taxon>Culicidae</taxon>
        <taxon>Anophelinae</taxon>
        <taxon>Anopheles</taxon>
    </lineage>
</organism>
<proteinExistence type="predicted"/>